<dbReference type="EMBL" id="GIFC01007235">
    <property type="protein sequence ID" value="MXU89318.1"/>
    <property type="molecule type" value="Transcribed_RNA"/>
</dbReference>
<organism evidence="1">
    <name type="scientific">Ixodes ricinus</name>
    <name type="common">Common tick</name>
    <name type="synonym">Acarus ricinus</name>
    <dbReference type="NCBI Taxonomy" id="34613"/>
    <lineage>
        <taxon>Eukaryota</taxon>
        <taxon>Metazoa</taxon>
        <taxon>Ecdysozoa</taxon>
        <taxon>Arthropoda</taxon>
        <taxon>Chelicerata</taxon>
        <taxon>Arachnida</taxon>
        <taxon>Acari</taxon>
        <taxon>Parasitiformes</taxon>
        <taxon>Ixodida</taxon>
        <taxon>Ixodoidea</taxon>
        <taxon>Ixodidae</taxon>
        <taxon>Ixodinae</taxon>
        <taxon>Ixodes</taxon>
    </lineage>
</organism>
<proteinExistence type="predicted"/>
<name>A0A6B0UC49_IXORI</name>
<dbReference type="AlphaFoldDB" id="A0A6B0UC49"/>
<reference evidence="1" key="1">
    <citation type="submission" date="2019-12" db="EMBL/GenBank/DDBJ databases">
        <title>An insight into the sialome of adult female Ixodes ricinus ticks feeding for 6 days.</title>
        <authorList>
            <person name="Perner J."/>
            <person name="Ribeiro J.M.C."/>
        </authorList>
    </citation>
    <scope>NUCLEOTIDE SEQUENCE</scope>
    <source>
        <strain evidence="1">Semi-engorged</strain>
        <tissue evidence="1">Salivary glands</tissue>
    </source>
</reference>
<sequence length="107" mass="11587">MVMQSPLLERLGPLSFLVLLGLSFEPLNFKDLFDAHFFQVHVSLLGLVDLAEEHDVVAPHDENAPGDISVLLAHVDALDGLVQDQVGELVDAPQVADQGASVPQEHE</sequence>
<evidence type="ECO:0000313" key="1">
    <source>
        <dbReference type="EMBL" id="MXU89318.1"/>
    </source>
</evidence>
<protein>
    <submittedName>
        <fullName evidence="1">Putative secreted protein</fullName>
    </submittedName>
</protein>
<accession>A0A6B0UC49</accession>